<comment type="caution">
    <text evidence="1">The sequence shown here is derived from an EMBL/GenBank/DDBJ whole genome shotgun (WGS) entry which is preliminary data.</text>
</comment>
<name>A0A286TT69_9BACT</name>
<evidence type="ECO:0000313" key="1">
    <source>
        <dbReference type="EMBL" id="GAX59076.1"/>
    </source>
</evidence>
<accession>A0A286TT69</accession>
<dbReference type="Proteomes" id="UP000218542">
    <property type="component" value="Unassembled WGS sequence"/>
</dbReference>
<protein>
    <submittedName>
        <fullName evidence="1">Uncharacterized protein</fullName>
    </submittedName>
</protein>
<evidence type="ECO:0000313" key="2">
    <source>
        <dbReference type="Proteomes" id="UP000218542"/>
    </source>
</evidence>
<gene>
    <name evidence="1" type="ORF">SCALIN_C01_0007</name>
</gene>
<reference evidence="2" key="1">
    <citation type="journal article" date="2017" name="Environ. Microbiol. Rep.">
        <title>Genetic Diversity of Marine Anaerobic Ammonium-Oxidizing Bacteria as Revealed by Genomic and Proteomic Analyses of 'Candidatus Scalindua japonica'.</title>
        <authorList>
            <person name="Oshiki M."/>
            <person name="Mizuto K."/>
            <person name="Kimura Z."/>
            <person name="Kindaichi T."/>
            <person name="Satoh H."/>
            <person name="Okabe S."/>
        </authorList>
    </citation>
    <scope>NUCLEOTIDE SEQUENCE [LARGE SCALE GENOMIC DNA]</scope>
    <source>
        <strain evidence="2">husup-a2</strain>
    </source>
</reference>
<proteinExistence type="predicted"/>
<dbReference type="EMBL" id="BAOS01000001">
    <property type="protein sequence ID" value="GAX59076.1"/>
    <property type="molecule type" value="Genomic_DNA"/>
</dbReference>
<sequence length="294" mass="33858">MKNASTNKSILGKYYWWAHLAPIEILTRKTRKTRNQLPQIKDAFHMLRDSAACLFLSELIKAKYDFGGVLYNIPPDVFFPETQKNNLVFSSLPNLSNNDLILHTTRPAMNDDKENDKRWLFKSGSELEKIILKNMERFFLYCNRQNIILSKEIKYDGHYRAIKFNLKIDAYIACKANVYDQLGLEKISKKNKVSKANKTVGYIVYIPELINDNYKEIGSPSVLSVFGLNGSMTHIWLYLVLTKYPDLIKEMISSKKPRIILAEFSPEISNDIIPHDLASVVNSVDCEIKVDVIL</sequence>
<dbReference type="RefSeq" id="WP_096892222.1">
    <property type="nucleotide sequence ID" value="NZ_BAOS01000001.1"/>
</dbReference>
<dbReference type="AlphaFoldDB" id="A0A286TT69"/>
<keyword evidence="2" id="KW-1185">Reference proteome</keyword>
<organism evidence="1 2">
    <name type="scientific">Candidatus Scalindua japonica</name>
    <dbReference type="NCBI Taxonomy" id="1284222"/>
    <lineage>
        <taxon>Bacteria</taxon>
        <taxon>Pseudomonadati</taxon>
        <taxon>Planctomycetota</taxon>
        <taxon>Candidatus Brocadiia</taxon>
        <taxon>Candidatus Brocadiales</taxon>
        <taxon>Candidatus Scalinduaceae</taxon>
        <taxon>Candidatus Scalindua</taxon>
    </lineage>
</organism>